<feature type="transmembrane region" description="Helical" evidence="2">
    <location>
        <begin position="12"/>
        <end position="38"/>
    </location>
</feature>
<accession>A0ABY0CNK3</accession>
<evidence type="ECO:0000313" key="3">
    <source>
        <dbReference type="EMBL" id="RVU41554.1"/>
    </source>
</evidence>
<reference evidence="3 4" key="1">
    <citation type="submission" date="2019-01" db="EMBL/GenBank/DDBJ databases">
        <title>Lujinxingia litoralis gen. nov., sp. nov. and Lujinxingia sediminis gen. nov., sp. nov., new members in the order Bradymonadales, isolated from coastal sediment.</title>
        <authorList>
            <person name="Li C.-M."/>
        </authorList>
    </citation>
    <scope>NUCLEOTIDE SEQUENCE [LARGE SCALE GENOMIC DNA]</scope>
    <source>
        <strain evidence="3 4">SEH01</strain>
    </source>
</reference>
<name>A0ABY0CNK3_9DELT</name>
<keyword evidence="4" id="KW-1185">Reference proteome</keyword>
<evidence type="ECO:0000313" key="4">
    <source>
        <dbReference type="Proteomes" id="UP000282926"/>
    </source>
</evidence>
<evidence type="ECO:0000256" key="1">
    <source>
        <dbReference type="SAM" id="Coils"/>
    </source>
</evidence>
<evidence type="ECO:0008006" key="5">
    <source>
        <dbReference type="Google" id="ProtNLM"/>
    </source>
</evidence>
<keyword evidence="2" id="KW-0472">Membrane</keyword>
<dbReference type="EMBL" id="SADD01000015">
    <property type="protein sequence ID" value="RVU41554.1"/>
    <property type="molecule type" value="Genomic_DNA"/>
</dbReference>
<feature type="coiled-coil region" evidence="1">
    <location>
        <begin position="205"/>
        <end position="232"/>
    </location>
</feature>
<dbReference type="RefSeq" id="WP_127781157.1">
    <property type="nucleotide sequence ID" value="NZ_SADD01000015.1"/>
</dbReference>
<comment type="caution">
    <text evidence="3">The sequence shown here is derived from an EMBL/GenBank/DDBJ whole genome shotgun (WGS) entry which is preliminary data.</text>
</comment>
<organism evidence="3 4">
    <name type="scientific">Lujinxingia sediminis</name>
    <dbReference type="NCBI Taxonomy" id="2480984"/>
    <lineage>
        <taxon>Bacteria</taxon>
        <taxon>Deltaproteobacteria</taxon>
        <taxon>Bradymonadales</taxon>
        <taxon>Lujinxingiaceae</taxon>
        <taxon>Lujinxingia</taxon>
    </lineage>
</organism>
<gene>
    <name evidence="3" type="ORF">EA187_18005</name>
</gene>
<keyword evidence="1" id="KW-0175">Coiled coil</keyword>
<proteinExistence type="predicted"/>
<keyword evidence="2" id="KW-1133">Transmembrane helix</keyword>
<sequence length="237" mass="27594">MQDEPALYETLFAAISLVVMIGAIVLALWFTVASDFVWEKVQNNARVKFKRVDDGLLYENGRGMIRFHVFTQGLGHPSRESDRRFFWGVTMEFDERFPRELEIEPRTFCPGMAVDERLGEARAEFFEAFQVRMVGRQRVESPVMQPRLGELFLALGAMSDHVVLNRRCIQLRYRKEDMTTEELEAFVDRCLQIGEEIEELAGLRHDEKEGEVDDALEEAQRAREVRELEEARSAVEW</sequence>
<protein>
    <recommendedName>
        <fullName evidence="5">Band 7 domain-containing protein</fullName>
    </recommendedName>
</protein>
<dbReference type="Proteomes" id="UP000282926">
    <property type="component" value="Unassembled WGS sequence"/>
</dbReference>
<evidence type="ECO:0000256" key="2">
    <source>
        <dbReference type="SAM" id="Phobius"/>
    </source>
</evidence>
<keyword evidence="2" id="KW-0812">Transmembrane</keyword>